<accession>A0A1I4Z4Y7</accession>
<protein>
    <recommendedName>
        <fullName evidence="5">Membrane-anchored ribosome-binding protein, inhibits growth in stationary phase, ElaB/YqjD/DUF883 family</fullName>
    </recommendedName>
</protein>
<keyword evidence="4" id="KW-1185">Reference proteome</keyword>
<dbReference type="AlphaFoldDB" id="A0A1I4Z4Y7"/>
<dbReference type="Gene3D" id="1.10.1470.10">
    <property type="entry name" value="YjbJ"/>
    <property type="match status" value="1"/>
</dbReference>
<dbReference type="InterPro" id="IPR036629">
    <property type="entry name" value="YjbJ_sf"/>
</dbReference>
<keyword evidence="2" id="KW-0812">Transmembrane</keyword>
<feature type="region of interest" description="Disordered" evidence="1">
    <location>
        <begin position="16"/>
        <end position="38"/>
    </location>
</feature>
<feature type="transmembrane region" description="Helical" evidence="2">
    <location>
        <begin position="62"/>
        <end position="80"/>
    </location>
</feature>
<dbReference type="EMBL" id="FOVG01000001">
    <property type="protein sequence ID" value="SFN45341.1"/>
    <property type="molecule type" value="Genomic_DNA"/>
</dbReference>
<organism evidence="3 4">
    <name type="scientific">Candidatus Pantoea varia</name>
    <dbReference type="NCBI Taxonomy" id="1881036"/>
    <lineage>
        <taxon>Bacteria</taxon>
        <taxon>Pseudomonadati</taxon>
        <taxon>Pseudomonadota</taxon>
        <taxon>Gammaproteobacteria</taxon>
        <taxon>Enterobacterales</taxon>
        <taxon>Erwiniaceae</taxon>
        <taxon>Pantoea</taxon>
    </lineage>
</organism>
<dbReference type="RefSeq" id="WP_090962124.1">
    <property type="nucleotide sequence ID" value="NZ_FOVG01000001.1"/>
</dbReference>
<gene>
    <name evidence="3" type="ORF">SAMN05428971_1475</name>
</gene>
<keyword evidence="2" id="KW-0472">Membrane</keyword>
<evidence type="ECO:0000313" key="3">
    <source>
        <dbReference type="EMBL" id="SFN45341.1"/>
    </source>
</evidence>
<evidence type="ECO:0000256" key="2">
    <source>
        <dbReference type="SAM" id="Phobius"/>
    </source>
</evidence>
<evidence type="ECO:0008006" key="5">
    <source>
        <dbReference type="Google" id="ProtNLM"/>
    </source>
</evidence>
<dbReference type="SUPFAM" id="SSF69047">
    <property type="entry name" value="Hypothetical protein YjbJ"/>
    <property type="match status" value="1"/>
</dbReference>
<reference evidence="4" key="1">
    <citation type="submission" date="2016-10" db="EMBL/GenBank/DDBJ databases">
        <authorList>
            <person name="Varghese N."/>
            <person name="Submissions S."/>
        </authorList>
    </citation>
    <scope>NUCLEOTIDE SEQUENCE [LARGE SCALE GENOMIC DNA]</scope>
    <source>
        <strain evidence="4">OV426</strain>
    </source>
</reference>
<evidence type="ECO:0000256" key="1">
    <source>
        <dbReference type="SAM" id="MobiDB-lite"/>
    </source>
</evidence>
<evidence type="ECO:0000313" key="4">
    <source>
        <dbReference type="Proteomes" id="UP000198968"/>
    </source>
</evidence>
<dbReference type="Proteomes" id="UP000198968">
    <property type="component" value="Unassembled WGS sequence"/>
</dbReference>
<keyword evidence="2" id="KW-1133">Transmembrane helix</keyword>
<dbReference type="OrthoDB" id="6462367at2"/>
<name>A0A1I4Z4Y7_9GAMM</name>
<proteinExistence type="predicted"/>
<sequence>MSGKIEDKVKEAAGAVQEQWGAATGSSEHQAKGAARRYTNQASYAARDAAETIRDQVQSNPVAGLAVAAGVGVFIGFLLGRK</sequence>